<feature type="transmembrane region" description="Helical" evidence="3">
    <location>
        <begin position="146"/>
        <end position="163"/>
    </location>
</feature>
<dbReference type="Proteomes" id="UP000054937">
    <property type="component" value="Unassembled WGS sequence"/>
</dbReference>
<accession>A0A0V0Q8U1</accession>
<dbReference type="EMBL" id="LDAU01000232">
    <property type="protein sequence ID" value="KRW98649.1"/>
    <property type="molecule type" value="Genomic_DNA"/>
</dbReference>
<evidence type="ECO:0000313" key="4">
    <source>
        <dbReference type="EMBL" id="KRW98649.1"/>
    </source>
</evidence>
<feature type="transmembrane region" description="Helical" evidence="3">
    <location>
        <begin position="175"/>
        <end position="193"/>
    </location>
</feature>
<evidence type="ECO:0000256" key="1">
    <source>
        <dbReference type="SAM" id="Coils"/>
    </source>
</evidence>
<reference evidence="4 5" key="1">
    <citation type="journal article" date="2015" name="Sci. Rep.">
        <title>Genome of the facultative scuticociliatosis pathogen Pseudocohnilembus persalinus provides insight into its virulence through horizontal gene transfer.</title>
        <authorList>
            <person name="Xiong J."/>
            <person name="Wang G."/>
            <person name="Cheng J."/>
            <person name="Tian M."/>
            <person name="Pan X."/>
            <person name="Warren A."/>
            <person name="Jiang C."/>
            <person name="Yuan D."/>
            <person name="Miao W."/>
        </authorList>
    </citation>
    <scope>NUCLEOTIDE SEQUENCE [LARGE SCALE GENOMIC DNA]</scope>
    <source>
        <strain evidence="4">36N120E</strain>
    </source>
</reference>
<proteinExistence type="predicted"/>
<evidence type="ECO:0000256" key="3">
    <source>
        <dbReference type="SAM" id="Phobius"/>
    </source>
</evidence>
<feature type="region of interest" description="Disordered" evidence="2">
    <location>
        <begin position="1"/>
        <end position="34"/>
    </location>
</feature>
<protein>
    <submittedName>
        <fullName evidence="4">Uncharacterized protein</fullName>
    </submittedName>
</protein>
<keyword evidence="3" id="KW-1133">Transmembrane helix</keyword>
<feature type="compositionally biased region" description="Basic and acidic residues" evidence="2">
    <location>
        <begin position="8"/>
        <end position="17"/>
    </location>
</feature>
<keyword evidence="5" id="KW-1185">Reference proteome</keyword>
<keyword evidence="3" id="KW-0812">Transmembrane</keyword>
<keyword evidence="3" id="KW-0472">Membrane</keyword>
<evidence type="ECO:0000256" key="2">
    <source>
        <dbReference type="SAM" id="MobiDB-lite"/>
    </source>
</evidence>
<keyword evidence="1" id="KW-0175">Coiled coil</keyword>
<organism evidence="4 5">
    <name type="scientific">Pseudocohnilembus persalinus</name>
    <name type="common">Ciliate</name>
    <dbReference type="NCBI Taxonomy" id="266149"/>
    <lineage>
        <taxon>Eukaryota</taxon>
        <taxon>Sar</taxon>
        <taxon>Alveolata</taxon>
        <taxon>Ciliophora</taxon>
        <taxon>Intramacronucleata</taxon>
        <taxon>Oligohymenophorea</taxon>
        <taxon>Scuticociliatia</taxon>
        <taxon>Philasterida</taxon>
        <taxon>Pseudocohnilembidae</taxon>
        <taxon>Pseudocohnilembus</taxon>
    </lineage>
</organism>
<name>A0A0V0Q8U1_PSEPJ</name>
<dbReference type="InParanoid" id="A0A0V0Q8U1"/>
<sequence length="199" mass="23552">MGFLGFGGKKEDKEKQQEQQQKQEQQSVPDPVIDEIPKQIPVKTELQEIEKKQQEKEVKQQELLKQEENFQIQPVQESEPQTQVVIADYINMLKFWKNPDYIRAKQLLIDDYFLPGIQLYEEMPYRMTDIKRDYILTTFQSQTQRTIALGLSTILITMISYRSNRRIKTTFRNTILGYFGVGLFICPEVYNPFMIKNSQ</sequence>
<dbReference type="OrthoDB" id="290344at2759"/>
<dbReference type="AlphaFoldDB" id="A0A0V0Q8U1"/>
<comment type="caution">
    <text evidence="4">The sequence shown here is derived from an EMBL/GenBank/DDBJ whole genome shotgun (WGS) entry which is preliminary data.</text>
</comment>
<feature type="coiled-coil region" evidence="1">
    <location>
        <begin position="42"/>
        <end position="71"/>
    </location>
</feature>
<evidence type="ECO:0000313" key="5">
    <source>
        <dbReference type="Proteomes" id="UP000054937"/>
    </source>
</evidence>
<gene>
    <name evidence="4" type="ORF">PPERSA_00237</name>
</gene>